<dbReference type="InterPro" id="IPR026881">
    <property type="entry name" value="WYL_dom"/>
</dbReference>
<accession>A0A3A5H732</accession>
<feature type="domain" description="WCX" evidence="2">
    <location>
        <begin position="225"/>
        <end position="300"/>
    </location>
</feature>
<dbReference type="AlphaFoldDB" id="A0A3A5H732"/>
<dbReference type="Pfam" id="PF13280">
    <property type="entry name" value="WYL"/>
    <property type="match status" value="1"/>
</dbReference>
<gene>
    <name evidence="3" type="ORF">D4739_09740</name>
</gene>
<evidence type="ECO:0000313" key="4">
    <source>
        <dbReference type="Proteomes" id="UP000276542"/>
    </source>
</evidence>
<dbReference type="Pfam" id="PF25583">
    <property type="entry name" value="WCX"/>
    <property type="match status" value="1"/>
</dbReference>
<evidence type="ECO:0000313" key="3">
    <source>
        <dbReference type="EMBL" id="RJS46463.1"/>
    </source>
</evidence>
<dbReference type="Proteomes" id="UP000276542">
    <property type="component" value="Unassembled WGS sequence"/>
</dbReference>
<evidence type="ECO:0000259" key="2">
    <source>
        <dbReference type="Pfam" id="PF25583"/>
    </source>
</evidence>
<reference evidence="4" key="1">
    <citation type="submission" date="2018-09" db="EMBL/GenBank/DDBJ databases">
        <authorList>
            <person name="Zhu H."/>
        </authorList>
    </citation>
    <scope>NUCLEOTIDE SEQUENCE [LARGE SCALE GENOMIC DNA]</scope>
    <source>
        <strain evidence="4">K1W22B-1</strain>
    </source>
</reference>
<sequence length="302" mass="33712">MTGGRDQRGPMERLVGLAALLRHAGPAGEPAANLLAWAGWHDAKDGISQLQREFRHLNSLGWRIENIGPVGEGAIYRMTTVDNRLKIRLTPEQQTALRRAVLLVDREDLAQRLDLKGDSRPSSITAVIDDAGHDHSLATVIGGLRNQAIIRFRYNGSVRVVHPDSVRTQQTRWYLFGREGDGEKVKAFVISRMSDVHTDPPGTAQRHPDPRRTGLHPMSWEVDPPVEVTLSSPDEYVADVRRWLSAPTKETSDGTTTELVYRVTNRSALRARIYQLGTRVRIVGPADVRDELIDELQMMAGL</sequence>
<keyword evidence="4" id="KW-1185">Reference proteome</keyword>
<evidence type="ECO:0000259" key="1">
    <source>
        <dbReference type="Pfam" id="PF13280"/>
    </source>
</evidence>
<dbReference type="EMBL" id="QYRP01000002">
    <property type="protein sequence ID" value="RJS46463.1"/>
    <property type="molecule type" value="Genomic_DNA"/>
</dbReference>
<protein>
    <submittedName>
        <fullName evidence="3">WYL domain-containing protein</fullName>
    </submittedName>
</protein>
<organism evidence="3 4">
    <name type="scientific">Nocardioides cavernaquae</name>
    <dbReference type="NCBI Taxonomy" id="2321396"/>
    <lineage>
        <taxon>Bacteria</taxon>
        <taxon>Bacillati</taxon>
        <taxon>Actinomycetota</taxon>
        <taxon>Actinomycetes</taxon>
        <taxon>Propionibacteriales</taxon>
        <taxon>Nocardioidaceae</taxon>
        <taxon>Nocardioides</taxon>
    </lineage>
</organism>
<dbReference type="OrthoDB" id="5176814at2"/>
<dbReference type="RefSeq" id="WP_120060435.1">
    <property type="nucleotide sequence ID" value="NZ_QYRP01000002.1"/>
</dbReference>
<dbReference type="InterPro" id="IPR057727">
    <property type="entry name" value="WCX_dom"/>
</dbReference>
<comment type="caution">
    <text evidence="3">The sequence shown here is derived from an EMBL/GenBank/DDBJ whole genome shotgun (WGS) entry which is preliminary data.</text>
</comment>
<dbReference type="PROSITE" id="PS52050">
    <property type="entry name" value="WYL"/>
    <property type="match status" value="1"/>
</dbReference>
<feature type="domain" description="WYL" evidence="1">
    <location>
        <begin position="137"/>
        <end position="197"/>
    </location>
</feature>
<name>A0A3A5H732_9ACTN</name>
<proteinExistence type="predicted"/>